<dbReference type="EMBL" id="CP009451">
    <property type="protein sequence ID" value="AIR03455.1"/>
    <property type="molecule type" value="Genomic_DNA"/>
</dbReference>
<dbReference type="Pfam" id="PF06996">
    <property type="entry name" value="T6SS_TssG"/>
    <property type="match status" value="1"/>
</dbReference>
<evidence type="ECO:0000313" key="1">
    <source>
        <dbReference type="EMBL" id="AIR03455.1"/>
    </source>
</evidence>
<dbReference type="InterPro" id="IPR010732">
    <property type="entry name" value="T6SS_TssG-like"/>
</dbReference>
<proteinExistence type="predicted"/>
<sequence>MGREAQPPYSRLTPRLEASLQRINFYRFCQLLEKRHNDKPPLGSTSHPADDPVRFAPHPGMGFPASELKSVEYDADDDAQPPRIRTTFMGMYGVDSPLPTAYLDDITQRREGHEALQGFLDIFSHRILTQFYRIWRKYSYPATFEPGGTDGISQSLLGLVGLGIPGTANHIATPVSRFLALLGVLRQPGKTQEGIQALVSLLAPETTVQVSPYCLRPVEISQPLGFHGDRDFLLDGNMPLGDEAMEANSQLLIALFTDNAQESLGWKPDGLLYQDFLVMLRVYLGWRFKAKITLTTDTRLLAAPPLGEGPFWLGMNGVLGAEEERLPDDLPERFTTELGYYSGLQPARIQQGNRRVTYKFN</sequence>
<organism evidence="1 2">
    <name type="scientific">Cedecea neteri</name>
    <dbReference type="NCBI Taxonomy" id="158822"/>
    <lineage>
        <taxon>Bacteria</taxon>
        <taxon>Pseudomonadati</taxon>
        <taxon>Pseudomonadota</taxon>
        <taxon>Gammaproteobacteria</taxon>
        <taxon>Enterobacterales</taxon>
        <taxon>Enterobacteriaceae</taxon>
        <taxon>Cedecea</taxon>
    </lineage>
</organism>
<protein>
    <submittedName>
        <fullName evidence="1">Type VI secretion protein</fullName>
    </submittedName>
</protein>
<dbReference type="Proteomes" id="UP000029481">
    <property type="component" value="Chromosome"/>
</dbReference>
<dbReference type="PANTHER" id="PTHR35564:SF3">
    <property type="entry name" value="TYPE VI SECRETION SYSTEM BASEPLATE SUBUNIT TSSG"/>
    <property type="match status" value="1"/>
</dbReference>
<dbReference type="NCBIfam" id="TIGR03347">
    <property type="entry name" value="VI_chp_1"/>
    <property type="match status" value="1"/>
</dbReference>
<dbReference type="AlphaFoldDB" id="A0A089RA66"/>
<dbReference type="OrthoDB" id="1523296at2"/>
<dbReference type="PANTHER" id="PTHR35564">
    <property type="match status" value="1"/>
</dbReference>
<gene>
    <name evidence="1" type="ORF">JT31_02140</name>
</gene>
<dbReference type="KEGG" id="cnt:JT31_02140"/>
<name>A0A089RA66_9ENTR</name>
<reference evidence="1 2" key="1">
    <citation type="submission" date="2014-09" db="EMBL/GenBank/DDBJ databases">
        <title>Cedecea neteri SSMD04 Genome Sequencing.</title>
        <authorList>
            <person name="Tan J.-Y."/>
        </authorList>
    </citation>
    <scope>NUCLEOTIDE SEQUENCE [LARGE SCALE GENOMIC DNA]</scope>
    <source>
        <strain evidence="1 2">SSMD04</strain>
    </source>
</reference>
<keyword evidence="2" id="KW-1185">Reference proteome</keyword>
<accession>A0A089RA66</accession>
<evidence type="ECO:0000313" key="2">
    <source>
        <dbReference type="Proteomes" id="UP000029481"/>
    </source>
</evidence>
<dbReference type="RefSeq" id="WP_038472783.1">
    <property type="nucleotide sequence ID" value="NZ_CP009451.1"/>
</dbReference>